<evidence type="ECO:0000313" key="4">
    <source>
        <dbReference type="Proteomes" id="UP001321498"/>
    </source>
</evidence>
<dbReference type="SUPFAM" id="SSF51430">
    <property type="entry name" value="NAD(P)-linked oxidoreductase"/>
    <property type="match status" value="1"/>
</dbReference>
<name>A0ABN6XN79_9MICO</name>
<accession>A0ABN6XN79</accession>
<dbReference type="RefSeq" id="WP_286276422.1">
    <property type="nucleotide sequence ID" value="NZ_AP027731.1"/>
</dbReference>
<dbReference type="PANTHER" id="PTHR43364">
    <property type="entry name" value="NADH-SPECIFIC METHYLGLYOXAL REDUCTASE-RELATED"/>
    <property type="match status" value="1"/>
</dbReference>
<evidence type="ECO:0000313" key="3">
    <source>
        <dbReference type="EMBL" id="BDZ46344.1"/>
    </source>
</evidence>
<keyword evidence="4" id="KW-1185">Reference proteome</keyword>
<dbReference type="PANTHER" id="PTHR43364:SF4">
    <property type="entry name" value="NAD(P)-LINKED OXIDOREDUCTASE SUPERFAMILY PROTEIN"/>
    <property type="match status" value="1"/>
</dbReference>
<evidence type="ECO:0000256" key="1">
    <source>
        <dbReference type="ARBA" id="ARBA00023002"/>
    </source>
</evidence>
<dbReference type="Pfam" id="PF00248">
    <property type="entry name" value="Aldo_ket_red"/>
    <property type="match status" value="1"/>
</dbReference>
<gene>
    <name evidence="3" type="ORF">GCM10025866_22530</name>
</gene>
<reference evidence="4" key="1">
    <citation type="journal article" date="2019" name="Int. J. Syst. Evol. Microbiol.">
        <title>The Global Catalogue of Microorganisms (GCM) 10K type strain sequencing project: providing services to taxonomists for standard genome sequencing and annotation.</title>
        <authorList>
            <consortium name="The Broad Institute Genomics Platform"/>
            <consortium name="The Broad Institute Genome Sequencing Center for Infectious Disease"/>
            <person name="Wu L."/>
            <person name="Ma J."/>
        </authorList>
    </citation>
    <scope>NUCLEOTIDE SEQUENCE [LARGE SCALE GENOMIC DNA]</scope>
    <source>
        <strain evidence="4">NBRC 108725</strain>
    </source>
</reference>
<dbReference type="EMBL" id="AP027731">
    <property type="protein sequence ID" value="BDZ46344.1"/>
    <property type="molecule type" value="Genomic_DNA"/>
</dbReference>
<proteinExistence type="predicted"/>
<dbReference type="InterPro" id="IPR050523">
    <property type="entry name" value="AKR_Detox_Biosynth"/>
</dbReference>
<evidence type="ECO:0000259" key="2">
    <source>
        <dbReference type="Pfam" id="PF00248"/>
    </source>
</evidence>
<organism evidence="3 4">
    <name type="scientific">Naasia aerilata</name>
    <dbReference type="NCBI Taxonomy" id="1162966"/>
    <lineage>
        <taxon>Bacteria</taxon>
        <taxon>Bacillati</taxon>
        <taxon>Actinomycetota</taxon>
        <taxon>Actinomycetes</taxon>
        <taxon>Micrococcales</taxon>
        <taxon>Microbacteriaceae</taxon>
        <taxon>Naasia</taxon>
    </lineage>
</organism>
<feature type="domain" description="NADP-dependent oxidoreductase" evidence="2">
    <location>
        <begin position="2"/>
        <end position="131"/>
    </location>
</feature>
<dbReference type="Gene3D" id="3.20.20.100">
    <property type="entry name" value="NADP-dependent oxidoreductase domain"/>
    <property type="match status" value="1"/>
</dbReference>
<dbReference type="Proteomes" id="UP001321498">
    <property type="component" value="Chromosome"/>
</dbReference>
<dbReference type="InterPro" id="IPR036812">
    <property type="entry name" value="NAD(P)_OxRdtase_dom_sf"/>
</dbReference>
<dbReference type="InterPro" id="IPR023210">
    <property type="entry name" value="NADP_OxRdtase_dom"/>
</dbReference>
<protein>
    <recommendedName>
        <fullName evidence="2">NADP-dependent oxidoreductase domain-containing protein</fullName>
    </recommendedName>
</protein>
<sequence>MQNSFSLLVRADERDLLPLASAEGLGYTPYSPLAGGILSDRYLGGAEVHPNSRIGLAGAIYADVFTPGALERVERLARLARDFEVSTAGLALAWLRAHPLVTAPIVSPRSAHQWDAVHEALGLDLSEEDRSVVEDAFA</sequence>
<keyword evidence="1" id="KW-0560">Oxidoreductase</keyword>